<gene>
    <name evidence="2" type="ORF">N657DRAFT_679410</name>
</gene>
<evidence type="ECO:0000259" key="1">
    <source>
        <dbReference type="Pfam" id="PF03184"/>
    </source>
</evidence>
<sequence length="273" mass="32417">MSARTGIMEMPDAREHLEKLDEAMKRLHKASQVYVAKRREFSQVRCDLSIMARHLKLLYRFFNEDGAKGEDVVERLHKLNLLGLEMLQLHVEVDKEMAPWTKCEDPKVIGEWFTLIRNTMARYSIVDDDVYNFNETGFIMGIIFTGIKLQPRTALARLRLDIKHFDYHTAPRAKGKYGLLIIDSHESHHSTEFEHYCRQNNIITLWIPLHSSHYLQPLDVGCFWPLKQAYGRQIEHLIRMYINHVSKLEFLYAFPEAFFTSMMKEYTRWLYRC</sequence>
<keyword evidence="3" id="KW-1185">Reference proteome</keyword>
<dbReference type="Proteomes" id="UP001302602">
    <property type="component" value="Unassembled WGS sequence"/>
</dbReference>
<reference evidence="2" key="1">
    <citation type="journal article" date="2023" name="Mol. Phylogenet. Evol.">
        <title>Genome-scale phylogeny and comparative genomics of the fungal order Sordariales.</title>
        <authorList>
            <person name="Hensen N."/>
            <person name="Bonometti L."/>
            <person name="Westerberg I."/>
            <person name="Brannstrom I.O."/>
            <person name="Guillou S."/>
            <person name="Cros-Aarteil S."/>
            <person name="Calhoun S."/>
            <person name="Haridas S."/>
            <person name="Kuo A."/>
            <person name="Mondo S."/>
            <person name="Pangilinan J."/>
            <person name="Riley R."/>
            <person name="LaButti K."/>
            <person name="Andreopoulos B."/>
            <person name="Lipzen A."/>
            <person name="Chen C."/>
            <person name="Yan M."/>
            <person name="Daum C."/>
            <person name="Ng V."/>
            <person name="Clum A."/>
            <person name="Steindorff A."/>
            <person name="Ohm R.A."/>
            <person name="Martin F."/>
            <person name="Silar P."/>
            <person name="Natvig D.O."/>
            <person name="Lalanne C."/>
            <person name="Gautier V."/>
            <person name="Ament-Velasquez S.L."/>
            <person name="Kruys A."/>
            <person name="Hutchinson M.I."/>
            <person name="Powell A.J."/>
            <person name="Barry K."/>
            <person name="Miller A.N."/>
            <person name="Grigoriev I.V."/>
            <person name="Debuchy R."/>
            <person name="Gladieux P."/>
            <person name="Hiltunen Thoren M."/>
            <person name="Johannesson H."/>
        </authorList>
    </citation>
    <scope>NUCLEOTIDE SEQUENCE</scope>
    <source>
        <strain evidence="2">CBS 731.68</strain>
    </source>
</reference>
<evidence type="ECO:0000313" key="3">
    <source>
        <dbReference type="Proteomes" id="UP001302602"/>
    </source>
</evidence>
<comment type="caution">
    <text evidence="2">The sequence shown here is derived from an EMBL/GenBank/DDBJ whole genome shotgun (WGS) entry which is preliminary data.</text>
</comment>
<dbReference type="InterPro" id="IPR004875">
    <property type="entry name" value="DDE_SF_endonuclease_dom"/>
</dbReference>
<dbReference type="GO" id="GO:0003676">
    <property type="term" value="F:nucleic acid binding"/>
    <property type="evidence" value="ECO:0007669"/>
    <property type="project" value="InterPro"/>
</dbReference>
<organism evidence="2 3">
    <name type="scientific">Parathielavia appendiculata</name>
    <dbReference type="NCBI Taxonomy" id="2587402"/>
    <lineage>
        <taxon>Eukaryota</taxon>
        <taxon>Fungi</taxon>
        <taxon>Dikarya</taxon>
        <taxon>Ascomycota</taxon>
        <taxon>Pezizomycotina</taxon>
        <taxon>Sordariomycetes</taxon>
        <taxon>Sordariomycetidae</taxon>
        <taxon>Sordariales</taxon>
        <taxon>Chaetomiaceae</taxon>
        <taxon>Parathielavia</taxon>
    </lineage>
</organism>
<proteinExistence type="predicted"/>
<dbReference type="RefSeq" id="XP_062650265.1">
    <property type="nucleotide sequence ID" value="XM_062796186.1"/>
</dbReference>
<evidence type="ECO:0000313" key="2">
    <source>
        <dbReference type="EMBL" id="KAK4126494.1"/>
    </source>
</evidence>
<accession>A0AAN6U5F7</accession>
<reference evidence="2" key="2">
    <citation type="submission" date="2023-05" db="EMBL/GenBank/DDBJ databases">
        <authorList>
            <consortium name="Lawrence Berkeley National Laboratory"/>
            <person name="Steindorff A."/>
            <person name="Hensen N."/>
            <person name="Bonometti L."/>
            <person name="Westerberg I."/>
            <person name="Brannstrom I.O."/>
            <person name="Guillou S."/>
            <person name="Cros-Aarteil S."/>
            <person name="Calhoun S."/>
            <person name="Haridas S."/>
            <person name="Kuo A."/>
            <person name="Mondo S."/>
            <person name="Pangilinan J."/>
            <person name="Riley R."/>
            <person name="Labutti K."/>
            <person name="Andreopoulos B."/>
            <person name="Lipzen A."/>
            <person name="Chen C."/>
            <person name="Yanf M."/>
            <person name="Daum C."/>
            <person name="Ng V."/>
            <person name="Clum A."/>
            <person name="Ohm R."/>
            <person name="Martin F."/>
            <person name="Silar P."/>
            <person name="Natvig D."/>
            <person name="Lalanne C."/>
            <person name="Gautier V."/>
            <person name="Ament-Velasquez S.L."/>
            <person name="Kruys A."/>
            <person name="Hutchinson M.I."/>
            <person name="Powell A.J."/>
            <person name="Barry K."/>
            <person name="Miller A.N."/>
            <person name="Grigoriev I.V."/>
            <person name="Debuchy R."/>
            <person name="Gladieux P."/>
            <person name="Thoren M.H."/>
            <person name="Johannesson H."/>
        </authorList>
    </citation>
    <scope>NUCLEOTIDE SEQUENCE</scope>
    <source>
        <strain evidence="2">CBS 731.68</strain>
    </source>
</reference>
<dbReference type="EMBL" id="MU853225">
    <property type="protein sequence ID" value="KAK4126494.1"/>
    <property type="molecule type" value="Genomic_DNA"/>
</dbReference>
<name>A0AAN6U5F7_9PEZI</name>
<dbReference type="GeneID" id="87832954"/>
<dbReference type="AlphaFoldDB" id="A0AAN6U5F7"/>
<feature type="domain" description="DDE-1" evidence="1">
    <location>
        <begin position="163"/>
        <end position="247"/>
    </location>
</feature>
<dbReference type="Pfam" id="PF03184">
    <property type="entry name" value="DDE_1"/>
    <property type="match status" value="1"/>
</dbReference>
<protein>
    <submittedName>
        <fullName evidence="2">DDE-domain-containing protein</fullName>
    </submittedName>
</protein>